<proteinExistence type="predicted"/>
<accession>A0A6A6NKN2</accession>
<gene>
    <name evidence="2" type="ORF">BDY21DRAFT_359711</name>
</gene>
<dbReference type="AlphaFoldDB" id="A0A6A6NKN2"/>
<evidence type="ECO:0000313" key="2">
    <source>
        <dbReference type="EMBL" id="KAF2452272.1"/>
    </source>
</evidence>
<organism evidence="2 3">
    <name type="scientific">Lineolata rhizophorae</name>
    <dbReference type="NCBI Taxonomy" id="578093"/>
    <lineage>
        <taxon>Eukaryota</taxon>
        <taxon>Fungi</taxon>
        <taxon>Dikarya</taxon>
        <taxon>Ascomycota</taxon>
        <taxon>Pezizomycotina</taxon>
        <taxon>Dothideomycetes</taxon>
        <taxon>Dothideomycetes incertae sedis</taxon>
        <taxon>Lineolatales</taxon>
        <taxon>Lineolataceae</taxon>
        <taxon>Lineolata</taxon>
    </lineage>
</organism>
<dbReference type="Proteomes" id="UP000799766">
    <property type="component" value="Unassembled WGS sequence"/>
</dbReference>
<evidence type="ECO:0000313" key="3">
    <source>
        <dbReference type="Proteomes" id="UP000799766"/>
    </source>
</evidence>
<reference evidence="2" key="1">
    <citation type="journal article" date="2020" name="Stud. Mycol.">
        <title>101 Dothideomycetes genomes: a test case for predicting lifestyles and emergence of pathogens.</title>
        <authorList>
            <person name="Haridas S."/>
            <person name="Albert R."/>
            <person name="Binder M."/>
            <person name="Bloem J."/>
            <person name="Labutti K."/>
            <person name="Salamov A."/>
            <person name="Andreopoulos B."/>
            <person name="Baker S."/>
            <person name="Barry K."/>
            <person name="Bills G."/>
            <person name="Bluhm B."/>
            <person name="Cannon C."/>
            <person name="Castanera R."/>
            <person name="Culley D."/>
            <person name="Daum C."/>
            <person name="Ezra D."/>
            <person name="Gonzalez J."/>
            <person name="Henrissat B."/>
            <person name="Kuo A."/>
            <person name="Liang C."/>
            <person name="Lipzen A."/>
            <person name="Lutzoni F."/>
            <person name="Magnuson J."/>
            <person name="Mondo S."/>
            <person name="Nolan M."/>
            <person name="Ohm R."/>
            <person name="Pangilinan J."/>
            <person name="Park H.-J."/>
            <person name="Ramirez L."/>
            <person name="Alfaro M."/>
            <person name="Sun H."/>
            <person name="Tritt A."/>
            <person name="Yoshinaga Y."/>
            <person name="Zwiers L.-H."/>
            <person name="Turgeon B."/>
            <person name="Goodwin S."/>
            <person name="Spatafora J."/>
            <person name="Crous P."/>
            <person name="Grigoriev I."/>
        </authorList>
    </citation>
    <scope>NUCLEOTIDE SEQUENCE</scope>
    <source>
        <strain evidence="2">ATCC 16933</strain>
    </source>
</reference>
<sequence length="134" mass="15228">MGFPGSRKLLMRRKSCVERRALVVVDTFCYTCHDTGYRRDAAAGFRQTARDPSLFFLLPPPSLNAFNSLLGSLALHTHTHLHNSINILLPFIQSSCLASNTWNTFTFTPSQKVQLRPNKRTRNQPPVMNREPTL</sequence>
<dbReference type="EMBL" id="MU001715">
    <property type="protein sequence ID" value="KAF2452272.1"/>
    <property type="molecule type" value="Genomic_DNA"/>
</dbReference>
<feature type="region of interest" description="Disordered" evidence="1">
    <location>
        <begin position="114"/>
        <end position="134"/>
    </location>
</feature>
<keyword evidence="3" id="KW-1185">Reference proteome</keyword>
<protein>
    <submittedName>
        <fullName evidence="2">Uncharacterized protein</fullName>
    </submittedName>
</protein>
<evidence type="ECO:0000256" key="1">
    <source>
        <dbReference type="SAM" id="MobiDB-lite"/>
    </source>
</evidence>
<name>A0A6A6NKN2_9PEZI</name>